<reference evidence="1 2" key="1">
    <citation type="journal article" date="2019" name="Environ. Microbiol.">
        <title>At the nexus of three kingdoms: the genome of the mycorrhizal fungus Gigaspora margarita provides insights into plant, endobacterial and fungal interactions.</title>
        <authorList>
            <person name="Venice F."/>
            <person name="Ghignone S."/>
            <person name="Salvioli di Fossalunga A."/>
            <person name="Amselem J."/>
            <person name="Novero M."/>
            <person name="Xianan X."/>
            <person name="Sedzielewska Toro K."/>
            <person name="Morin E."/>
            <person name="Lipzen A."/>
            <person name="Grigoriev I.V."/>
            <person name="Henrissat B."/>
            <person name="Martin F.M."/>
            <person name="Bonfante P."/>
        </authorList>
    </citation>
    <scope>NUCLEOTIDE SEQUENCE [LARGE SCALE GENOMIC DNA]</scope>
    <source>
        <strain evidence="1 2">BEG34</strain>
    </source>
</reference>
<gene>
    <name evidence="1" type="ORF">F8M41_026362</name>
</gene>
<proteinExistence type="predicted"/>
<dbReference type="OrthoDB" id="10545908at2759"/>
<accession>A0A8H3XJI0</accession>
<dbReference type="Proteomes" id="UP000439903">
    <property type="component" value="Unassembled WGS sequence"/>
</dbReference>
<dbReference type="AlphaFoldDB" id="A0A8H3XJI0"/>
<keyword evidence="2" id="KW-1185">Reference proteome</keyword>
<name>A0A8H3XJI0_GIGMA</name>
<comment type="caution">
    <text evidence="1">The sequence shown here is derived from an EMBL/GenBank/DDBJ whole genome shotgun (WGS) entry which is preliminary data.</text>
</comment>
<evidence type="ECO:0000313" key="1">
    <source>
        <dbReference type="EMBL" id="KAF0465053.1"/>
    </source>
</evidence>
<dbReference type="EMBL" id="WTPW01000981">
    <property type="protein sequence ID" value="KAF0465053.1"/>
    <property type="molecule type" value="Genomic_DNA"/>
</dbReference>
<evidence type="ECO:0000313" key="2">
    <source>
        <dbReference type="Proteomes" id="UP000439903"/>
    </source>
</evidence>
<organism evidence="1 2">
    <name type="scientific">Gigaspora margarita</name>
    <dbReference type="NCBI Taxonomy" id="4874"/>
    <lineage>
        <taxon>Eukaryota</taxon>
        <taxon>Fungi</taxon>
        <taxon>Fungi incertae sedis</taxon>
        <taxon>Mucoromycota</taxon>
        <taxon>Glomeromycotina</taxon>
        <taxon>Glomeromycetes</taxon>
        <taxon>Diversisporales</taxon>
        <taxon>Gigasporaceae</taxon>
        <taxon>Gigaspora</taxon>
    </lineage>
</organism>
<protein>
    <submittedName>
        <fullName evidence="1">Uncharacterized protein</fullName>
    </submittedName>
</protein>
<sequence>MLAATKEKSIIDEDAKTSEEIFYKLLDDIFMRAEFIARVNQVFTMPLSEPIKTPNIAIPKGRFSKTKREKLISEKQDLDAKKSKSCYIILS</sequence>